<dbReference type="GO" id="GO:0003700">
    <property type="term" value="F:DNA-binding transcription factor activity"/>
    <property type="evidence" value="ECO:0007669"/>
    <property type="project" value="InterPro"/>
</dbReference>
<dbReference type="SUPFAM" id="SSF46785">
    <property type="entry name" value="Winged helix' DNA-binding domain"/>
    <property type="match status" value="1"/>
</dbReference>
<gene>
    <name evidence="7" type="ORF">GGQ73_000383</name>
</gene>
<dbReference type="Gene3D" id="1.10.10.10">
    <property type="entry name" value="Winged helix-like DNA-binding domain superfamily/Winged helix DNA-binding domain"/>
    <property type="match status" value="1"/>
</dbReference>
<dbReference type="AlphaFoldDB" id="A0A7W6C9R2"/>
<dbReference type="GO" id="GO:0003677">
    <property type="term" value="F:DNA binding"/>
    <property type="evidence" value="ECO:0007669"/>
    <property type="project" value="UniProtKB-KW"/>
</dbReference>
<dbReference type="InterPro" id="IPR000524">
    <property type="entry name" value="Tscrpt_reg_HTH_GntR"/>
</dbReference>
<sequence length="463" mass="49262">MPKIGTGSVDTAPIYLRIVEALSRDVASGHLVGGDALPPHRNLAKALGVSPGTITRAYLEAETRGLIEGHVGRGTRVSGLAARAGQANETASAKPRSEEIRNRNFATLNLALNEPPMVQSLYRLADVFAELGNNPESWLDFCSYGPSAGFDAHRVSFARWITSQGLPADSRRMAVCKGAQHAISLAFSVSTARGDTVLVESFTYTGVRSAAAQNDLRLCAVPMDDEGILPEALEEAARRTGARVAYLVPTLQNPTTSVMSLKRREDIIEIARRLNLILVEDDVYGALIPGAPPPLAALAPDICFYISSLSKTVCPALRTGFILAPNDRFFSAISSRLQATMITATSLDTVIASRLIETGAARIIIDDVRTESQRRTRAAQELLGPDVALKSKDGGFHIWLPMPAEKAEEVLSAAVVNGIAITPPSSIEGSGDGQSGLRLCLGAPSFEDLTAGLNSLRPLLIST</sequence>
<evidence type="ECO:0000256" key="2">
    <source>
        <dbReference type="ARBA" id="ARBA00022898"/>
    </source>
</evidence>
<organism evidence="7 8">
    <name type="scientific">Rhizobium skierniewicense</name>
    <dbReference type="NCBI Taxonomy" id="984260"/>
    <lineage>
        <taxon>Bacteria</taxon>
        <taxon>Pseudomonadati</taxon>
        <taxon>Pseudomonadota</taxon>
        <taxon>Alphaproteobacteria</taxon>
        <taxon>Hyphomicrobiales</taxon>
        <taxon>Rhizobiaceae</taxon>
        <taxon>Rhizobium/Agrobacterium group</taxon>
        <taxon>Rhizobium</taxon>
    </lineage>
</organism>
<keyword evidence="3" id="KW-0805">Transcription regulation</keyword>
<evidence type="ECO:0000256" key="1">
    <source>
        <dbReference type="ARBA" id="ARBA00005384"/>
    </source>
</evidence>
<dbReference type="CDD" id="cd07377">
    <property type="entry name" value="WHTH_GntR"/>
    <property type="match status" value="1"/>
</dbReference>
<evidence type="ECO:0000256" key="5">
    <source>
        <dbReference type="ARBA" id="ARBA00023163"/>
    </source>
</evidence>
<dbReference type="Gene3D" id="3.40.640.10">
    <property type="entry name" value="Type I PLP-dependent aspartate aminotransferase-like (Major domain)"/>
    <property type="match status" value="1"/>
</dbReference>
<reference evidence="7 8" key="1">
    <citation type="submission" date="2020-08" db="EMBL/GenBank/DDBJ databases">
        <title>Genomic Encyclopedia of Type Strains, Phase IV (KMG-IV): sequencing the most valuable type-strain genomes for metagenomic binning, comparative biology and taxonomic classification.</title>
        <authorList>
            <person name="Goeker M."/>
        </authorList>
    </citation>
    <scope>NUCLEOTIDE SEQUENCE [LARGE SCALE GENOMIC DNA]</scope>
    <source>
        <strain evidence="7 8">DSM 26438</strain>
    </source>
</reference>
<evidence type="ECO:0000256" key="3">
    <source>
        <dbReference type="ARBA" id="ARBA00023015"/>
    </source>
</evidence>
<dbReference type="Gene3D" id="3.90.1150.10">
    <property type="entry name" value="Aspartate Aminotransferase, domain 1"/>
    <property type="match status" value="1"/>
</dbReference>
<dbReference type="Proteomes" id="UP000565286">
    <property type="component" value="Unassembled WGS sequence"/>
</dbReference>
<dbReference type="PANTHER" id="PTHR46577:SF1">
    <property type="entry name" value="HTH-TYPE TRANSCRIPTIONAL REGULATORY PROTEIN GABR"/>
    <property type="match status" value="1"/>
</dbReference>
<comment type="caution">
    <text evidence="7">The sequence shown here is derived from an EMBL/GenBank/DDBJ whole genome shotgun (WGS) entry which is preliminary data.</text>
</comment>
<evidence type="ECO:0000259" key="6">
    <source>
        <dbReference type="PROSITE" id="PS50949"/>
    </source>
</evidence>
<keyword evidence="2" id="KW-0663">Pyridoxal phosphate</keyword>
<dbReference type="InterPro" id="IPR015421">
    <property type="entry name" value="PyrdxlP-dep_Trfase_major"/>
</dbReference>
<dbReference type="Pfam" id="PF00155">
    <property type="entry name" value="Aminotran_1_2"/>
    <property type="match status" value="1"/>
</dbReference>
<evidence type="ECO:0000313" key="8">
    <source>
        <dbReference type="Proteomes" id="UP000565286"/>
    </source>
</evidence>
<keyword evidence="8" id="KW-1185">Reference proteome</keyword>
<dbReference type="GO" id="GO:0030170">
    <property type="term" value="F:pyridoxal phosphate binding"/>
    <property type="evidence" value="ECO:0007669"/>
    <property type="project" value="InterPro"/>
</dbReference>
<dbReference type="CDD" id="cd00609">
    <property type="entry name" value="AAT_like"/>
    <property type="match status" value="1"/>
</dbReference>
<evidence type="ECO:0000313" key="7">
    <source>
        <dbReference type="EMBL" id="MBB3944460.1"/>
    </source>
</evidence>
<dbReference type="EMBL" id="JACIDV010000001">
    <property type="protein sequence ID" value="MBB3944460.1"/>
    <property type="molecule type" value="Genomic_DNA"/>
</dbReference>
<dbReference type="InterPro" id="IPR051446">
    <property type="entry name" value="HTH_trans_reg/aminotransferase"/>
</dbReference>
<dbReference type="InterPro" id="IPR036388">
    <property type="entry name" value="WH-like_DNA-bd_sf"/>
</dbReference>
<dbReference type="RefSeq" id="WP_183893492.1">
    <property type="nucleotide sequence ID" value="NZ_JACIDV010000001.1"/>
</dbReference>
<keyword evidence="5" id="KW-0804">Transcription</keyword>
<name>A0A7W6C9R2_9HYPH</name>
<dbReference type="InterPro" id="IPR015424">
    <property type="entry name" value="PyrdxlP-dep_Trfase"/>
</dbReference>
<feature type="domain" description="HTH gntR-type" evidence="6">
    <location>
        <begin position="12"/>
        <end position="80"/>
    </location>
</feature>
<proteinExistence type="inferred from homology"/>
<accession>A0A7W6C9R2</accession>
<dbReference type="InterPro" id="IPR015422">
    <property type="entry name" value="PyrdxlP-dep_Trfase_small"/>
</dbReference>
<dbReference type="InterPro" id="IPR004839">
    <property type="entry name" value="Aminotransferase_I/II_large"/>
</dbReference>
<dbReference type="InterPro" id="IPR036390">
    <property type="entry name" value="WH_DNA-bd_sf"/>
</dbReference>
<keyword evidence="4 7" id="KW-0238">DNA-binding</keyword>
<dbReference type="Pfam" id="PF00392">
    <property type="entry name" value="GntR"/>
    <property type="match status" value="1"/>
</dbReference>
<protein>
    <submittedName>
        <fullName evidence="7">DNA-binding transcriptional MocR family regulator</fullName>
    </submittedName>
</protein>
<dbReference type="PANTHER" id="PTHR46577">
    <property type="entry name" value="HTH-TYPE TRANSCRIPTIONAL REGULATORY PROTEIN GABR"/>
    <property type="match status" value="1"/>
</dbReference>
<dbReference type="SUPFAM" id="SSF53383">
    <property type="entry name" value="PLP-dependent transferases"/>
    <property type="match status" value="1"/>
</dbReference>
<evidence type="ECO:0000256" key="4">
    <source>
        <dbReference type="ARBA" id="ARBA00023125"/>
    </source>
</evidence>
<dbReference type="PROSITE" id="PS50949">
    <property type="entry name" value="HTH_GNTR"/>
    <property type="match status" value="1"/>
</dbReference>
<comment type="similarity">
    <text evidence="1">In the C-terminal section; belongs to the class-I pyridoxal-phosphate-dependent aminotransferase family.</text>
</comment>
<dbReference type="SMART" id="SM00345">
    <property type="entry name" value="HTH_GNTR"/>
    <property type="match status" value="1"/>
</dbReference>